<proteinExistence type="predicted"/>
<accession>A0A0S2I3Z3</accession>
<dbReference type="Pfam" id="PF09471">
    <property type="entry name" value="Peptidase_M64"/>
    <property type="match status" value="2"/>
</dbReference>
<evidence type="ECO:0000256" key="1">
    <source>
        <dbReference type="SAM" id="SignalP"/>
    </source>
</evidence>
<dbReference type="AlphaFoldDB" id="A0A0S2I3Z3"/>
<evidence type="ECO:0000313" key="3">
    <source>
        <dbReference type="EMBL" id="ALO16938.1"/>
    </source>
</evidence>
<feature type="chain" id="PRO_5006599652" evidence="1">
    <location>
        <begin position="24"/>
        <end position="429"/>
    </location>
</feature>
<gene>
    <name evidence="3" type="ORF">L21SP5_03325</name>
</gene>
<keyword evidence="1" id="KW-0732">Signal</keyword>
<dbReference type="KEGG" id="blq:L21SP5_03325"/>
<dbReference type="InterPro" id="IPR019026">
    <property type="entry name" value="Peptidase_M64_IgA"/>
</dbReference>
<dbReference type="EMBL" id="CP013118">
    <property type="protein sequence ID" value="ALO16938.1"/>
    <property type="molecule type" value="Genomic_DNA"/>
</dbReference>
<organism evidence="3 4">
    <name type="scientific">Salinivirga cyanobacteriivorans</name>
    <dbReference type="NCBI Taxonomy" id="1307839"/>
    <lineage>
        <taxon>Bacteria</taxon>
        <taxon>Pseudomonadati</taxon>
        <taxon>Bacteroidota</taxon>
        <taxon>Bacteroidia</taxon>
        <taxon>Bacteroidales</taxon>
        <taxon>Salinivirgaceae</taxon>
        <taxon>Salinivirga</taxon>
    </lineage>
</organism>
<dbReference type="InterPro" id="IPR038171">
    <property type="entry name" value="M64_N_sf"/>
</dbReference>
<dbReference type="OrthoDB" id="127762at2"/>
<feature type="domain" description="Peptidase M64 N-terminal" evidence="2">
    <location>
        <begin position="28"/>
        <end position="138"/>
    </location>
</feature>
<dbReference type="Proteomes" id="UP000064893">
    <property type="component" value="Chromosome"/>
</dbReference>
<sequence precursor="true">MNRVFPFLLIIFTSILAHSLSFAQGQKDFDLDRALRIDFILTGEKDWQKAGILRLKEEQYWSGTEQSLIWPFQYGTYQIEVYNDSNELILKQGFSTLFEEWQSTGLPRDGAASFEQSYSIPYPKGDVLVKLLVRNNNKFELLNSWSIDPDADNIKQEPVNQEAILILGDGDYRNKLDLVFLADGYTESELKKAKKDARRFGKFLFRNAPFNKYRRDINIWLVHKPSIESGTDEPCKGVFKKTALGSSFNTLNLKRYLSVEEFFKVKDVAAAAPYDFILVMVNTKRYGGGGVFNHFSVFSADGPSAEKVFLHEFGHHFGGLADEYFNSEVTYEDMLDTTIEPWQPNITTLVDFDSKWPHLISEGLPVPTPRIAKFENYTGVFEGGAYLNKGVFSPAMDCRMRTNKARHFCTVCQAALEKMLLIYTSQNIE</sequence>
<dbReference type="GO" id="GO:0008237">
    <property type="term" value="F:metallopeptidase activity"/>
    <property type="evidence" value="ECO:0007669"/>
    <property type="project" value="InterPro"/>
</dbReference>
<protein>
    <submittedName>
        <fullName evidence="3">IgA Peptidase M64</fullName>
    </submittedName>
</protein>
<reference evidence="3 4" key="1">
    <citation type="submission" date="2015-11" db="EMBL/GenBank/DDBJ databases">
        <title>Description and complete genome sequence of a novel strain predominating in hypersaline microbial mats and representing a new family of the Bacteriodetes phylum.</title>
        <authorList>
            <person name="Spring S."/>
            <person name="Bunk B."/>
            <person name="Sproer C."/>
            <person name="Klenk H.-P."/>
        </authorList>
    </citation>
    <scope>NUCLEOTIDE SEQUENCE [LARGE SCALE GENOMIC DNA]</scope>
    <source>
        <strain evidence="3 4">L21-Spi-D4</strain>
    </source>
</reference>
<dbReference type="InterPro" id="IPR024079">
    <property type="entry name" value="MetalloPept_cat_dom_sf"/>
</dbReference>
<evidence type="ECO:0000313" key="4">
    <source>
        <dbReference type="Proteomes" id="UP000064893"/>
    </source>
</evidence>
<dbReference type="Gene3D" id="2.60.40.3250">
    <property type="entry name" value="Peptidase M64, N-terminal domain"/>
    <property type="match status" value="1"/>
</dbReference>
<dbReference type="STRING" id="1307839.L21SP5_03325"/>
<dbReference type="Pfam" id="PF16217">
    <property type="entry name" value="M64_N"/>
    <property type="match status" value="1"/>
</dbReference>
<feature type="signal peptide" evidence="1">
    <location>
        <begin position="1"/>
        <end position="23"/>
    </location>
</feature>
<dbReference type="Gene3D" id="3.40.390.10">
    <property type="entry name" value="Collagenase (Catalytic Domain)"/>
    <property type="match status" value="1"/>
</dbReference>
<dbReference type="InterPro" id="IPR032625">
    <property type="entry name" value="M64_N"/>
</dbReference>
<keyword evidence="4" id="KW-1185">Reference proteome</keyword>
<name>A0A0S2I3Z3_9BACT</name>
<evidence type="ECO:0000259" key="2">
    <source>
        <dbReference type="Pfam" id="PF16217"/>
    </source>
</evidence>
<dbReference type="RefSeq" id="WP_057954279.1">
    <property type="nucleotide sequence ID" value="NZ_CP013118.1"/>
</dbReference>